<sequence length="288" mass="31590">MVRVESLSDDQLTAKMSVLHYMMMSHGGELLAHYRGLNQSHHEYVLSTDNRLKDYEEKSKAKGKERNKKIKSLTKILDNLHAKVARLFADLNRATILEVEKDEEILHLKATPSEFSSFFRSQFQGLLWKFLASDEFSRVKGKLLSLAASARVGLLKHPLVAQTDYAFLNKISKFATKPLSVILQHEPEKLVASSVVAYEQNKEWVNAMVEGLDVEMTDGAAHSKSGGVFMQGSSHVLDDAAEVTMVGSGGVSSGLTDVVVAFSTGENGDGSLPFAIADEEATTNPFGV</sequence>
<organism evidence="1">
    <name type="scientific">Tanacetum cinerariifolium</name>
    <name type="common">Dalmatian daisy</name>
    <name type="synonym">Chrysanthemum cinerariifolium</name>
    <dbReference type="NCBI Taxonomy" id="118510"/>
    <lineage>
        <taxon>Eukaryota</taxon>
        <taxon>Viridiplantae</taxon>
        <taxon>Streptophyta</taxon>
        <taxon>Embryophyta</taxon>
        <taxon>Tracheophyta</taxon>
        <taxon>Spermatophyta</taxon>
        <taxon>Magnoliopsida</taxon>
        <taxon>eudicotyledons</taxon>
        <taxon>Gunneridae</taxon>
        <taxon>Pentapetalae</taxon>
        <taxon>asterids</taxon>
        <taxon>campanulids</taxon>
        <taxon>Asterales</taxon>
        <taxon>Asteraceae</taxon>
        <taxon>Asteroideae</taxon>
        <taxon>Anthemideae</taxon>
        <taxon>Anthemidinae</taxon>
        <taxon>Tanacetum</taxon>
    </lineage>
</organism>
<protein>
    <submittedName>
        <fullName evidence="1">Uncharacterized protein</fullName>
    </submittedName>
</protein>
<accession>A0A699LA03</accession>
<dbReference type="EMBL" id="BKCJ010602443">
    <property type="protein sequence ID" value="GFB32549.1"/>
    <property type="molecule type" value="Genomic_DNA"/>
</dbReference>
<proteinExistence type="predicted"/>
<dbReference type="AlphaFoldDB" id="A0A699LA03"/>
<reference evidence="1" key="1">
    <citation type="journal article" date="2019" name="Sci. Rep.">
        <title>Draft genome of Tanacetum cinerariifolium, the natural source of mosquito coil.</title>
        <authorList>
            <person name="Yamashiro T."/>
            <person name="Shiraishi A."/>
            <person name="Satake H."/>
            <person name="Nakayama K."/>
        </authorList>
    </citation>
    <scope>NUCLEOTIDE SEQUENCE</scope>
</reference>
<name>A0A699LA03_TANCI</name>
<gene>
    <name evidence="1" type="ORF">Tci_704520</name>
</gene>
<evidence type="ECO:0000313" key="1">
    <source>
        <dbReference type="EMBL" id="GFB32549.1"/>
    </source>
</evidence>
<comment type="caution">
    <text evidence="1">The sequence shown here is derived from an EMBL/GenBank/DDBJ whole genome shotgun (WGS) entry which is preliminary data.</text>
</comment>